<gene>
    <name evidence="1" type="ORF">SDC9_61994</name>
</gene>
<reference evidence="1" key="1">
    <citation type="submission" date="2019-08" db="EMBL/GenBank/DDBJ databases">
        <authorList>
            <person name="Kucharzyk K."/>
            <person name="Murdoch R.W."/>
            <person name="Higgins S."/>
            <person name="Loffler F."/>
        </authorList>
    </citation>
    <scope>NUCLEOTIDE SEQUENCE</scope>
</reference>
<protein>
    <submittedName>
        <fullName evidence="1">Uncharacterized protein</fullName>
    </submittedName>
</protein>
<proteinExistence type="predicted"/>
<sequence>MENDRGAMIQIGNREYEMLLTTRATKEIAKRYGGLEHLGDKLMKAENFELALDEVVWLITLLANQSILVYNLLEPDHKRELLTEEAVELLTTPLDLSDYKSAIMEAMVKGTKRYVESEEEPSKNVLVGQMTKSCLPD</sequence>
<dbReference type="AlphaFoldDB" id="A0A644XMX9"/>
<organism evidence="1">
    <name type="scientific">bioreactor metagenome</name>
    <dbReference type="NCBI Taxonomy" id="1076179"/>
    <lineage>
        <taxon>unclassified sequences</taxon>
        <taxon>metagenomes</taxon>
        <taxon>ecological metagenomes</taxon>
    </lineage>
</organism>
<accession>A0A644XMX9</accession>
<evidence type="ECO:0000313" key="1">
    <source>
        <dbReference type="EMBL" id="MPM15623.1"/>
    </source>
</evidence>
<dbReference type="EMBL" id="VSSQ01002473">
    <property type="protein sequence ID" value="MPM15623.1"/>
    <property type="molecule type" value="Genomic_DNA"/>
</dbReference>
<name>A0A644XMX9_9ZZZZ</name>
<comment type="caution">
    <text evidence="1">The sequence shown here is derived from an EMBL/GenBank/DDBJ whole genome shotgun (WGS) entry which is preliminary data.</text>
</comment>